<dbReference type="EMBL" id="MHCA01000044">
    <property type="protein sequence ID" value="OGY11096.1"/>
    <property type="molecule type" value="Genomic_DNA"/>
</dbReference>
<proteinExistence type="predicted"/>
<comment type="caution">
    <text evidence="1">The sequence shown here is derived from an EMBL/GenBank/DDBJ whole genome shotgun (WGS) entry which is preliminary data.</text>
</comment>
<evidence type="ECO:0000313" key="2">
    <source>
        <dbReference type="Proteomes" id="UP000178272"/>
    </source>
</evidence>
<dbReference type="PANTHER" id="PTHR40084:SF1">
    <property type="entry name" value="PHOSPHOTRANSFERASE"/>
    <property type="match status" value="1"/>
</dbReference>
<dbReference type="Proteomes" id="UP000178272">
    <property type="component" value="Unassembled WGS sequence"/>
</dbReference>
<sequence length="440" mass="49335">MQVIADLHLHSPYARAVSKNITLEKMAEWAQKKGIDLITPADWTHPKWLRQLKENLEETNNGIFQLKSKVKSQNAKVSESHFLLSTEVSCVYHQDGRYHAVHVLIFAPALQTVEKINKKLKELGQNLLSDGRPILNLTCRDLAAHVLDLDANCLLIPAHAWTPWFGFYGAHGGFDSLSDAFKDYAKYIYAVETGLGSDPAMNWRIADLDSRNIVSFSDAHSLPKIGREATVFEVPELTYGNVRSAIVAGPGKIAYTAEFYREEGKYHYTGHRKCGVSFSPLETKRVGLTCPVCNKKLTVGALQRTEDLAVRGEAVEYKLDINSVRWVCPKNQERPPFVNFVPLQEILSEVLQVGVGSKKVQKEYERLTATLAPEFQILLNISLEDIEKVGGTRLREAIGKVRGGYIVVKPGYDGVFGTVNIWPRDGDIKEVARLRQESIF</sequence>
<name>A0A1G1V6S5_9BACT</name>
<organism evidence="1 2">
    <name type="scientific">Candidatus Blackburnbacteria bacterium RIFCSPHIGHO2_12_FULL_41_13b</name>
    <dbReference type="NCBI Taxonomy" id="1797517"/>
    <lineage>
        <taxon>Bacteria</taxon>
        <taxon>Candidatus Blackburniibacteriota</taxon>
    </lineage>
</organism>
<accession>A0A1G1V6S5</accession>
<dbReference type="Gene3D" id="3.20.20.140">
    <property type="entry name" value="Metal-dependent hydrolases"/>
    <property type="match status" value="1"/>
</dbReference>
<evidence type="ECO:0008006" key="3">
    <source>
        <dbReference type="Google" id="ProtNLM"/>
    </source>
</evidence>
<dbReference type="PANTHER" id="PTHR40084">
    <property type="entry name" value="PHOSPHOHYDROLASE, PHP FAMILY"/>
    <property type="match status" value="1"/>
</dbReference>
<reference evidence="1 2" key="1">
    <citation type="journal article" date="2016" name="Nat. Commun.">
        <title>Thousands of microbial genomes shed light on interconnected biogeochemical processes in an aquifer system.</title>
        <authorList>
            <person name="Anantharaman K."/>
            <person name="Brown C.T."/>
            <person name="Hug L.A."/>
            <person name="Sharon I."/>
            <person name="Castelle C.J."/>
            <person name="Probst A.J."/>
            <person name="Thomas B.C."/>
            <person name="Singh A."/>
            <person name="Wilkins M.J."/>
            <person name="Karaoz U."/>
            <person name="Brodie E.L."/>
            <person name="Williams K.H."/>
            <person name="Hubbard S.S."/>
            <person name="Banfield J.F."/>
        </authorList>
    </citation>
    <scope>NUCLEOTIDE SEQUENCE [LARGE SCALE GENOMIC DNA]</scope>
</reference>
<evidence type="ECO:0000313" key="1">
    <source>
        <dbReference type="EMBL" id="OGY11096.1"/>
    </source>
</evidence>
<dbReference type="SUPFAM" id="SSF89550">
    <property type="entry name" value="PHP domain-like"/>
    <property type="match status" value="1"/>
</dbReference>
<gene>
    <name evidence="1" type="ORF">A3F61_04420</name>
</gene>
<protein>
    <recommendedName>
        <fullName evidence="3">DNA helicase UvrD</fullName>
    </recommendedName>
</protein>
<dbReference type="InterPro" id="IPR016195">
    <property type="entry name" value="Pol/histidinol_Pase-like"/>
</dbReference>
<dbReference type="STRING" id="1797517.A3F61_04420"/>
<dbReference type="CDD" id="cd19067">
    <property type="entry name" value="PfuEndoQ-like"/>
    <property type="match status" value="1"/>
</dbReference>
<dbReference type="AlphaFoldDB" id="A0A1G1V6S5"/>